<protein>
    <submittedName>
        <fullName evidence="2">Uncharacterized protein</fullName>
    </submittedName>
</protein>
<dbReference type="Pfam" id="PF18759">
    <property type="entry name" value="Plavaka"/>
    <property type="match status" value="1"/>
</dbReference>
<dbReference type="OrthoDB" id="3199698at2759"/>
<sequence>MSLELNVLSISGKPCDVDGNVLPDDAPPSPPSVRATDDWSPFKDRVSFELAELLYQKEQMPAKNIDALLNLWAASLLPHREPAPFKNHVDLYDTIDDIPLGDVKWQSFKLSYGGEKPDADVPSWMTDMHTVHFRDPHAIVGQMLANLSFKDEIDWCPVREFSPDGKRRLKNFMGGDWAWRQGDQIMQLPDTEDSSFVPIILGSDKTTVSVATGQNDYYPLYLSIGNVHNNVRRAHRNAVAVIAFLAIPKTTRRYAGSAEFRKFRRQLFQSSLSRILLSLRPGMTKPEIVRCGDNHFRKVVYGIGPYIADYPEQALVASIVQGWCATCTALSKELDDSLSAVRRTRRVTDFMAQEFDLGPLWEDYGIVGDVVPFTNDFPRADIHELLSPDILHQLIKGTFKDHLVTWVELYLKRTHGDKKSAEIMAEIDRRIAVVPAFSKLRHFHEGRGFKQWTGDDSKALMKVYLPAIDGLLPSDIVLTIRYFTEFCYLARREIHDNNTTAMMQGCLVKFREYREIFRTSGVRPSGFNLPRQHSLEHYVDRIWDFAAPNGLCSSITESKHIKAVKEPWRRSNRYNALEQMLTANQRLDKIAAARVDFANRGMLEGNCLLTLRSVMSLTRMDYSYLDPESQAAKNAGRRKMDRVHPRALAPTGPDADPATGKDGDTVLAHMTLTVTPQRKHPSTADALGDEFGIPDLRDHIRRFLYHQLNPGSGVSGATLDIDDCPAFENEHVSIFYSAVATFYAPSDACGVDGMHREFVRATPKWRKNASRFDCVFVNKRNDLPGLLGMDVARVRLLLSFKYQGVVYPCAVVRWFFRTDDEPDKDTGMWVVEPAFYRMGRSRRRYPSLSVIHLNTIVRAAHLIGVSVGRPVPLKLQSHDSLDHFPTFFVNKFIDHHAFDLLHCPTPTE</sequence>
<organism evidence="2 3">
    <name type="scientific">Lentinus brumalis</name>
    <dbReference type="NCBI Taxonomy" id="2498619"/>
    <lineage>
        <taxon>Eukaryota</taxon>
        <taxon>Fungi</taxon>
        <taxon>Dikarya</taxon>
        <taxon>Basidiomycota</taxon>
        <taxon>Agaricomycotina</taxon>
        <taxon>Agaricomycetes</taxon>
        <taxon>Polyporales</taxon>
        <taxon>Polyporaceae</taxon>
        <taxon>Lentinus</taxon>
    </lineage>
</organism>
<feature type="region of interest" description="Disordered" evidence="1">
    <location>
        <begin position="632"/>
        <end position="661"/>
    </location>
</feature>
<keyword evidence="3" id="KW-1185">Reference proteome</keyword>
<gene>
    <name evidence="2" type="ORF">OH76DRAFT_1354246</name>
</gene>
<reference evidence="2 3" key="1">
    <citation type="journal article" date="2018" name="Biotechnol. Biofuels">
        <title>Integrative visual omics of the white-rot fungus Polyporus brumalis exposes the biotechnological potential of its oxidative enzymes for delignifying raw plant biomass.</title>
        <authorList>
            <person name="Miyauchi S."/>
            <person name="Rancon A."/>
            <person name="Drula E."/>
            <person name="Hage H."/>
            <person name="Chaduli D."/>
            <person name="Favel A."/>
            <person name="Grisel S."/>
            <person name="Henrissat B."/>
            <person name="Herpoel-Gimbert I."/>
            <person name="Ruiz-Duenas F.J."/>
            <person name="Chevret D."/>
            <person name="Hainaut M."/>
            <person name="Lin J."/>
            <person name="Wang M."/>
            <person name="Pangilinan J."/>
            <person name="Lipzen A."/>
            <person name="Lesage-Meessen L."/>
            <person name="Navarro D."/>
            <person name="Riley R."/>
            <person name="Grigoriev I.V."/>
            <person name="Zhou S."/>
            <person name="Raouche S."/>
            <person name="Rosso M.N."/>
        </authorList>
    </citation>
    <scope>NUCLEOTIDE SEQUENCE [LARGE SCALE GENOMIC DNA]</scope>
    <source>
        <strain evidence="2 3">BRFM 1820</strain>
    </source>
</reference>
<accession>A0A371D4B1</accession>
<dbReference type="AlphaFoldDB" id="A0A371D4B1"/>
<evidence type="ECO:0000313" key="2">
    <source>
        <dbReference type="EMBL" id="RDX47386.1"/>
    </source>
</evidence>
<proteinExistence type="predicted"/>
<name>A0A371D4B1_9APHY</name>
<dbReference type="EMBL" id="KZ857419">
    <property type="protein sequence ID" value="RDX47386.1"/>
    <property type="molecule type" value="Genomic_DNA"/>
</dbReference>
<dbReference type="Proteomes" id="UP000256964">
    <property type="component" value="Unassembled WGS sequence"/>
</dbReference>
<evidence type="ECO:0000313" key="3">
    <source>
        <dbReference type="Proteomes" id="UP000256964"/>
    </source>
</evidence>
<evidence type="ECO:0000256" key="1">
    <source>
        <dbReference type="SAM" id="MobiDB-lite"/>
    </source>
</evidence>
<dbReference type="InterPro" id="IPR041078">
    <property type="entry name" value="Plavaka"/>
</dbReference>
<dbReference type="STRING" id="139420.A0A371D4B1"/>